<dbReference type="PANTHER" id="PTHR30218:SF0">
    <property type="entry name" value="POLYPHOSPHATE KINASE"/>
    <property type="match status" value="1"/>
</dbReference>
<gene>
    <name evidence="2" type="ORF">LCGC14_2494260</name>
</gene>
<dbReference type="GO" id="GO:0009358">
    <property type="term" value="C:polyphosphate kinase complex"/>
    <property type="evidence" value="ECO:0007669"/>
    <property type="project" value="InterPro"/>
</dbReference>
<sequence>WMPRNLDHRIEVACPIYDKGIQQEIRDILEIQLRDNVKARIINEPQDNRYRIPSGTRKVQSQVELYKYYQKK</sequence>
<dbReference type="PANTHER" id="PTHR30218">
    <property type="entry name" value="POLYPHOSPHATE KINASE"/>
    <property type="match status" value="1"/>
</dbReference>
<feature type="domain" description="Polyphosphate kinase C-terminal" evidence="1">
    <location>
        <begin position="1"/>
        <end position="62"/>
    </location>
</feature>
<dbReference type="Pfam" id="PF13090">
    <property type="entry name" value="PP_kinase_C"/>
    <property type="match status" value="1"/>
</dbReference>
<dbReference type="InterPro" id="IPR025200">
    <property type="entry name" value="PPK_C_dom2"/>
</dbReference>
<accession>A0A0F9DFM0</accession>
<dbReference type="AlphaFoldDB" id="A0A0F9DFM0"/>
<protein>
    <recommendedName>
        <fullName evidence="1">Polyphosphate kinase C-terminal domain-containing protein</fullName>
    </recommendedName>
</protein>
<name>A0A0F9DFM0_9ZZZZ</name>
<evidence type="ECO:0000259" key="1">
    <source>
        <dbReference type="Pfam" id="PF13090"/>
    </source>
</evidence>
<dbReference type="Gene3D" id="3.30.870.10">
    <property type="entry name" value="Endonuclease Chain A"/>
    <property type="match status" value="1"/>
</dbReference>
<dbReference type="EMBL" id="LAZR01039610">
    <property type="protein sequence ID" value="KKL16571.1"/>
    <property type="molecule type" value="Genomic_DNA"/>
</dbReference>
<dbReference type="InterPro" id="IPR003414">
    <property type="entry name" value="PP_kinase"/>
</dbReference>
<evidence type="ECO:0000313" key="2">
    <source>
        <dbReference type="EMBL" id="KKL16571.1"/>
    </source>
</evidence>
<proteinExistence type="predicted"/>
<feature type="non-terminal residue" evidence="2">
    <location>
        <position position="1"/>
    </location>
</feature>
<organism evidence="2">
    <name type="scientific">marine sediment metagenome</name>
    <dbReference type="NCBI Taxonomy" id="412755"/>
    <lineage>
        <taxon>unclassified sequences</taxon>
        <taxon>metagenomes</taxon>
        <taxon>ecological metagenomes</taxon>
    </lineage>
</organism>
<comment type="caution">
    <text evidence="2">The sequence shown here is derived from an EMBL/GenBank/DDBJ whole genome shotgun (WGS) entry which is preliminary data.</text>
</comment>
<dbReference type="SUPFAM" id="SSF56024">
    <property type="entry name" value="Phospholipase D/nuclease"/>
    <property type="match status" value="1"/>
</dbReference>
<dbReference type="GO" id="GO:0008976">
    <property type="term" value="F:polyphosphate kinase activity"/>
    <property type="evidence" value="ECO:0007669"/>
    <property type="project" value="InterPro"/>
</dbReference>
<reference evidence="2" key="1">
    <citation type="journal article" date="2015" name="Nature">
        <title>Complex archaea that bridge the gap between prokaryotes and eukaryotes.</title>
        <authorList>
            <person name="Spang A."/>
            <person name="Saw J.H."/>
            <person name="Jorgensen S.L."/>
            <person name="Zaremba-Niedzwiedzka K."/>
            <person name="Martijn J."/>
            <person name="Lind A.E."/>
            <person name="van Eijk R."/>
            <person name="Schleper C."/>
            <person name="Guy L."/>
            <person name="Ettema T.J."/>
        </authorList>
    </citation>
    <scope>NUCLEOTIDE SEQUENCE</scope>
</reference>
<dbReference type="GO" id="GO:0006799">
    <property type="term" value="P:polyphosphate biosynthetic process"/>
    <property type="evidence" value="ECO:0007669"/>
    <property type="project" value="InterPro"/>
</dbReference>